<reference evidence="5 6" key="1">
    <citation type="submission" date="2024-09" db="EMBL/GenBank/DDBJ databases">
        <authorList>
            <person name="Sun Q."/>
            <person name="Mori K."/>
        </authorList>
    </citation>
    <scope>NUCLEOTIDE SEQUENCE [LARGE SCALE GENOMIC DNA]</scope>
    <source>
        <strain evidence="5 6">CCM 7759</strain>
    </source>
</reference>
<sequence>MSLSVLAEERKMCILEWLEREGKVMVVPLAAHLDVSTETVRRDMAALEKEGLLKRVYGGAIKPTFRTDEAPYSMRQKVNFEEKRAIGRMAAEMIQDGSTIAIDEGTTPLELARAIQGRKRLTVLTNSLPAAVCLLESLSQDKFSGKVILLGGEVNPEQQAANGPLSERIAREFRVDQAFLSVGGITLTHGITDYDLNEASMSRTLAEAAQEVIVLADRSKIGISTFAHMLPIEQADVIVTDAPCPADWTAALEEKGVLWVQAPVKEDS</sequence>
<dbReference type="InterPro" id="IPR037171">
    <property type="entry name" value="NagB/RpiA_transferase-like"/>
</dbReference>
<feature type="domain" description="HTH deoR-type" evidence="4">
    <location>
        <begin position="7"/>
        <end position="62"/>
    </location>
</feature>
<evidence type="ECO:0000313" key="5">
    <source>
        <dbReference type="EMBL" id="MFC0216594.1"/>
    </source>
</evidence>
<dbReference type="Gene3D" id="3.30.750.70">
    <property type="entry name" value="4-hydroxybutyrate coenzyme like domains"/>
    <property type="match status" value="1"/>
</dbReference>
<comment type="caution">
    <text evidence="5">The sequence shown here is derived from an EMBL/GenBank/DDBJ whole genome shotgun (WGS) entry which is preliminary data.</text>
</comment>
<protein>
    <submittedName>
        <fullName evidence="5">DeoR/GlpR family DNA-binding transcription regulator</fullName>
    </submittedName>
</protein>
<keyword evidence="3" id="KW-0804">Transcription</keyword>
<dbReference type="InterPro" id="IPR014036">
    <property type="entry name" value="DeoR-like_C"/>
</dbReference>
<evidence type="ECO:0000256" key="1">
    <source>
        <dbReference type="ARBA" id="ARBA00023015"/>
    </source>
</evidence>
<dbReference type="SMART" id="SM00420">
    <property type="entry name" value="HTH_DEOR"/>
    <property type="match status" value="1"/>
</dbReference>
<keyword evidence="2 5" id="KW-0238">DNA-binding</keyword>
<keyword evidence="1" id="KW-0805">Transcription regulation</keyword>
<dbReference type="PROSITE" id="PS51000">
    <property type="entry name" value="HTH_DEOR_2"/>
    <property type="match status" value="1"/>
</dbReference>
<dbReference type="PANTHER" id="PTHR30363">
    <property type="entry name" value="HTH-TYPE TRANSCRIPTIONAL REGULATOR SRLR-RELATED"/>
    <property type="match status" value="1"/>
</dbReference>
<dbReference type="InterPro" id="IPR050313">
    <property type="entry name" value="Carb_Metab_HTH_regulators"/>
</dbReference>
<name>A0ABV6DVB4_9BACL</name>
<organism evidence="5 6">
    <name type="scientific">Paenibacillus chartarius</name>
    <dbReference type="NCBI Taxonomy" id="747481"/>
    <lineage>
        <taxon>Bacteria</taxon>
        <taxon>Bacillati</taxon>
        <taxon>Bacillota</taxon>
        <taxon>Bacilli</taxon>
        <taxon>Bacillales</taxon>
        <taxon>Paenibacillaceae</taxon>
        <taxon>Paenibacillus</taxon>
    </lineage>
</organism>
<dbReference type="InterPro" id="IPR001034">
    <property type="entry name" value="DeoR_HTH"/>
</dbReference>
<dbReference type="Gene3D" id="1.10.10.10">
    <property type="entry name" value="Winged helix-like DNA-binding domain superfamily/Winged helix DNA-binding domain"/>
    <property type="match status" value="1"/>
</dbReference>
<accession>A0ABV6DVB4</accession>
<dbReference type="EMBL" id="JBHLWN010000123">
    <property type="protein sequence ID" value="MFC0216594.1"/>
    <property type="molecule type" value="Genomic_DNA"/>
</dbReference>
<dbReference type="InterPro" id="IPR036388">
    <property type="entry name" value="WH-like_DNA-bd_sf"/>
</dbReference>
<dbReference type="PANTHER" id="PTHR30363:SF44">
    <property type="entry name" value="AGA OPERON TRANSCRIPTIONAL REPRESSOR-RELATED"/>
    <property type="match status" value="1"/>
</dbReference>
<proteinExistence type="predicted"/>
<dbReference type="InterPro" id="IPR036390">
    <property type="entry name" value="WH_DNA-bd_sf"/>
</dbReference>
<evidence type="ECO:0000259" key="4">
    <source>
        <dbReference type="PROSITE" id="PS51000"/>
    </source>
</evidence>
<evidence type="ECO:0000256" key="2">
    <source>
        <dbReference type="ARBA" id="ARBA00023125"/>
    </source>
</evidence>
<dbReference type="SMART" id="SM01134">
    <property type="entry name" value="DeoRC"/>
    <property type="match status" value="1"/>
</dbReference>
<keyword evidence="6" id="KW-1185">Reference proteome</keyword>
<evidence type="ECO:0000256" key="3">
    <source>
        <dbReference type="ARBA" id="ARBA00023163"/>
    </source>
</evidence>
<evidence type="ECO:0000313" key="6">
    <source>
        <dbReference type="Proteomes" id="UP001589776"/>
    </source>
</evidence>
<dbReference type="GO" id="GO:0003677">
    <property type="term" value="F:DNA binding"/>
    <property type="evidence" value="ECO:0007669"/>
    <property type="project" value="UniProtKB-KW"/>
</dbReference>
<dbReference type="Pfam" id="PF08220">
    <property type="entry name" value="HTH_DeoR"/>
    <property type="match status" value="1"/>
</dbReference>
<dbReference type="SUPFAM" id="SSF46785">
    <property type="entry name" value="Winged helix' DNA-binding domain"/>
    <property type="match status" value="1"/>
</dbReference>
<dbReference type="SUPFAM" id="SSF100950">
    <property type="entry name" value="NagB/RpiA/CoA transferase-like"/>
    <property type="match status" value="1"/>
</dbReference>
<gene>
    <name evidence="5" type="ORF">ACFFK0_29795</name>
</gene>
<dbReference type="Pfam" id="PF00455">
    <property type="entry name" value="DeoRC"/>
    <property type="match status" value="1"/>
</dbReference>
<dbReference type="InterPro" id="IPR018356">
    <property type="entry name" value="Tscrpt_reg_HTH_DeoR_CS"/>
</dbReference>
<dbReference type="PRINTS" id="PR00037">
    <property type="entry name" value="HTHLACR"/>
</dbReference>
<dbReference type="RefSeq" id="WP_377474935.1">
    <property type="nucleotide sequence ID" value="NZ_JBHLWN010000123.1"/>
</dbReference>
<dbReference type="Proteomes" id="UP001589776">
    <property type="component" value="Unassembled WGS sequence"/>
</dbReference>
<dbReference type="PROSITE" id="PS00894">
    <property type="entry name" value="HTH_DEOR_1"/>
    <property type="match status" value="1"/>
</dbReference>